<feature type="compositionally biased region" description="Basic residues" evidence="5">
    <location>
        <begin position="269"/>
        <end position="279"/>
    </location>
</feature>
<feature type="compositionally biased region" description="Basic and acidic residues" evidence="5">
    <location>
        <begin position="240"/>
        <end position="250"/>
    </location>
</feature>
<dbReference type="GO" id="GO:0005736">
    <property type="term" value="C:RNA polymerase I complex"/>
    <property type="evidence" value="ECO:0007669"/>
    <property type="project" value="TreeGrafter"/>
</dbReference>
<evidence type="ECO:0000256" key="3">
    <source>
        <dbReference type="ARBA" id="ARBA00023163"/>
    </source>
</evidence>
<keyword evidence="3" id="KW-0804">Transcription</keyword>
<organism evidence="6 7">
    <name type="scientific">Rhodosorus marinus</name>
    <dbReference type="NCBI Taxonomy" id="101924"/>
    <lineage>
        <taxon>Eukaryota</taxon>
        <taxon>Rhodophyta</taxon>
        <taxon>Stylonematophyceae</taxon>
        <taxon>Stylonematales</taxon>
        <taxon>Stylonemataceae</taxon>
        <taxon>Rhodosorus</taxon>
    </lineage>
</organism>
<proteinExistence type="predicted"/>
<dbReference type="PANTHER" id="PTHR12709">
    <property type="entry name" value="DNA-DIRECTED RNA POLYMERASE II, III"/>
    <property type="match status" value="1"/>
</dbReference>
<keyword evidence="2" id="KW-0240">DNA-directed RNA polymerase</keyword>
<accession>A0AAV8UFX3</accession>
<dbReference type="AlphaFoldDB" id="A0AAV8UFX3"/>
<evidence type="ECO:0008006" key="8">
    <source>
        <dbReference type="Google" id="ProtNLM"/>
    </source>
</evidence>
<keyword evidence="7" id="KW-1185">Reference proteome</keyword>
<protein>
    <recommendedName>
        <fullName evidence="8">RPA43 OB domain-containing protein</fullName>
    </recommendedName>
</protein>
<comment type="caution">
    <text evidence="6">The sequence shown here is derived from an EMBL/GenBank/DDBJ whole genome shotgun (WGS) entry which is preliminary data.</text>
</comment>
<reference evidence="6 7" key="1">
    <citation type="journal article" date="2023" name="Nat. Commun.">
        <title>Origin of minicircular mitochondrial genomes in red algae.</title>
        <authorList>
            <person name="Lee Y."/>
            <person name="Cho C.H."/>
            <person name="Lee Y.M."/>
            <person name="Park S.I."/>
            <person name="Yang J.H."/>
            <person name="West J.A."/>
            <person name="Bhattacharya D."/>
            <person name="Yoon H.S."/>
        </authorList>
    </citation>
    <scope>NUCLEOTIDE SEQUENCE [LARGE SCALE GENOMIC DNA]</scope>
    <source>
        <strain evidence="6 7">CCMP1338</strain>
        <tissue evidence="6">Whole cell</tissue>
    </source>
</reference>
<evidence type="ECO:0000256" key="1">
    <source>
        <dbReference type="ARBA" id="ARBA00004123"/>
    </source>
</evidence>
<dbReference type="InterPro" id="IPR045113">
    <property type="entry name" value="Rpb7-like"/>
</dbReference>
<evidence type="ECO:0000313" key="7">
    <source>
        <dbReference type="Proteomes" id="UP001157974"/>
    </source>
</evidence>
<evidence type="ECO:0000256" key="4">
    <source>
        <dbReference type="ARBA" id="ARBA00023242"/>
    </source>
</evidence>
<evidence type="ECO:0000313" key="6">
    <source>
        <dbReference type="EMBL" id="KAJ8901349.1"/>
    </source>
</evidence>
<dbReference type="Gene3D" id="3.30.1490.120">
    <property type="entry name" value="RNA polymerase Rpb7-like, N-terminal domain"/>
    <property type="match status" value="1"/>
</dbReference>
<comment type="subcellular location">
    <subcellularLocation>
        <location evidence="1">Nucleus</location>
    </subcellularLocation>
</comment>
<dbReference type="Gene3D" id="2.40.50.1060">
    <property type="match status" value="1"/>
</dbReference>
<dbReference type="GO" id="GO:0006362">
    <property type="term" value="P:transcription elongation by RNA polymerase I"/>
    <property type="evidence" value="ECO:0007669"/>
    <property type="project" value="TreeGrafter"/>
</dbReference>
<feature type="region of interest" description="Disordered" evidence="5">
    <location>
        <begin position="201"/>
        <end position="279"/>
    </location>
</feature>
<dbReference type="InterPro" id="IPR036898">
    <property type="entry name" value="RNA_pol_Rpb7-like_N_sf"/>
</dbReference>
<dbReference type="PANTHER" id="PTHR12709:SF5">
    <property type="entry name" value="DNA-DIRECTED RNA POLYMERASE I SUBUNIT RPA43"/>
    <property type="match status" value="1"/>
</dbReference>
<keyword evidence="4" id="KW-0539">Nucleus</keyword>
<sequence>MSWKDVKVKVRFSLPSTETMRAGSYLDEAYLSGLVLRYCAPARGVVVAYRNVELASENAFVDGISPYLHVVAKSDLLVFSPVKGEGLTGVVTFVSEEFIGLKVYSTFYSVISRKEAPQVFVYGNDSDDGSLGGYWKAIEPCEISSPWNIPPGTSITIGTAIRFINLGMAHTKSGLFQIKGSLLSKECQILGSANVPEVSQARKKRKSSLLGASRPSKRKDDDDDPLLSSSNAAGFGDPLAELRADADAKAVRTKRRKSEFVDEPETAKKSVKRKSKSVG</sequence>
<evidence type="ECO:0000256" key="5">
    <source>
        <dbReference type="SAM" id="MobiDB-lite"/>
    </source>
</evidence>
<dbReference type="Proteomes" id="UP001157974">
    <property type="component" value="Unassembled WGS sequence"/>
</dbReference>
<dbReference type="EMBL" id="JAMWBK010000011">
    <property type="protein sequence ID" value="KAJ8901349.1"/>
    <property type="molecule type" value="Genomic_DNA"/>
</dbReference>
<gene>
    <name evidence="6" type="ORF">NDN08_007195</name>
</gene>
<dbReference type="GO" id="GO:0006352">
    <property type="term" value="P:DNA-templated transcription initiation"/>
    <property type="evidence" value="ECO:0007669"/>
    <property type="project" value="InterPro"/>
</dbReference>
<name>A0AAV8UFX3_9RHOD</name>
<evidence type="ECO:0000256" key="2">
    <source>
        <dbReference type="ARBA" id="ARBA00022478"/>
    </source>
</evidence>